<dbReference type="SUPFAM" id="SSF53098">
    <property type="entry name" value="Ribonuclease H-like"/>
    <property type="match status" value="1"/>
</dbReference>
<name>A0ABP0I2Z4_9DINO</name>
<feature type="region of interest" description="Disordered" evidence="1">
    <location>
        <begin position="48"/>
        <end position="90"/>
    </location>
</feature>
<dbReference type="InterPro" id="IPR036397">
    <property type="entry name" value="RNaseH_sf"/>
</dbReference>
<dbReference type="Proteomes" id="UP001642464">
    <property type="component" value="Unassembled WGS sequence"/>
</dbReference>
<keyword evidence="4" id="KW-1185">Reference proteome</keyword>
<evidence type="ECO:0000256" key="1">
    <source>
        <dbReference type="SAM" id="MobiDB-lite"/>
    </source>
</evidence>
<organism evidence="3 4">
    <name type="scientific">Durusdinium trenchii</name>
    <dbReference type="NCBI Taxonomy" id="1381693"/>
    <lineage>
        <taxon>Eukaryota</taxon>
        <taxon>Sar</taxon>
        <taxon>Alveolata</taxon>
        <taxon>Dinophyceae</taxon>
        <taxon>Suessiales</taxon>
        <taxon>Symbiodiniaceae</taxon>
        <taxon>Durusdinium</taxon>
    </lineage>
</organism>
<comment type="caution">
    <text evidence="3">The sequence shown here is derived from an EMBL/GenBank/DDBJ whole genome shotgun (WGS) entry which is preliminary data.</text>
</comment>
<evidence type="ECO:0000313" key="3">
    <source>
        <dbReference type="EMBL" id="CAK8996955.1"/>
    </source>
</evidence>
<proteinExistence type="predicted"/>
<dbReference type="Gene3D" id="3.30.420.10">
    <property type="entry name" value="Ribonuclease H-like superfamily/Ribonuclease H"/>
    <property type="match status" value="1"/>
</dbReference>
<dbReference type="InterPro" id="IPR001584">
    <property type="entry name" value="Integrase_cat-core"/>
</dbReference>
<gene>
    <name evidence="3" type="ORF">SCF082_LOCUS5013</name>
</gene>
<evidence type="ECO:0000259" key="2">
    <source>
        <dbReference type="PROSITE" id="PS50994"/>
    </source>
</evidence>
<protein>
    <submittedName>
        <fullName evidence="3">Copia protein (Gag-int-pol protein) [Cleaved into: Copia VLP protein</fullName>
    </submittedName>
</protein>
<dbReference type="PROSITE" id="PS50994">
    <property type="entry name" value="INTEGRASE"/>
    <property type="match status" value="1"/>
</dbReference>
<feature type="domain" description="Integrase catalytic" evidence="2">
    <location>
        <begin position="477"/>
        <end position="643"/>
    </location>
</feature>
<reference evidence="3 4" key="1">
    <citation type="submission" date="2024-02" db="EMBL/GenBank/DDBJ databases">
        <authorList>
            <person name="Chen Y."/>
            <person name="Shah S."/>
            <person name="Dougan E. K."/>
            <person name="Thang M."/>
            <person name="Chan C."/>
        </authorList>
    </citation>
    <scope>NUCLEOTIDE SEQUENCE [LARGE SCALE GENOMIC DNA]</scope>
</reference>
<accession>A0ABP0I2Z4</accession>
<dbReference type="EMBL" id="CAXAMM010002650">
    <property type="protein sequence ID" value="CAK8996955.1"/>
    <property type="molecule type" value="Genomic_DNA"/>
</dbReference>
<dbReference type="InterPro" id="IPR012337">
    <property type="entry name" value="RNaseH-like_sf"/>
</dbReference>
<feature type="compositionally biased region" description="Basic and acidic residues" evidence="1">
    <location>
        <begin position="48"/>
        <end position="65"/>
    </location>
</feature>
<feature type="compositionally biased region" description="Low complexity" evidence="1">
    <location>
        <begin position="71"/>
        <end position="90"/>
    </location>
</feature>
<feature type="non-terminal residue" evidence="3">
    <location>
        <position position="1258"/>
    </location>
</feature>
<evidence type="ECO:0000313" key="4">
    <source>
        <dbReference type="Proteomes" id="UP001642464"/>
    </source>
</evidence>
<sequence>MEQVYDPVLRQRWKHLCRRLHHLARAAVVHVYQAKRLGVLSAKGYKNITDKDETTDDPKKKEKMPQRRAKASTAARPKTASSAAASSSTPAKAYHVKYQTECPYPTFKRHGNRHGSFATCTACMARWKWDGRGWKQHGSSSKLSLPLPSFLTTVDGSIKPPGYTGETFLQLPPPGSVPKGNGSHDDCRTDAASFDGPWNVDGNYGGRFHEQDWFTKVKATLDDLFSGRTHEASKPDAGLRCGIHRSGGTRFGGDGQHLQLAPGKRKRLVGEVKKATKALWPEVLVVNDIPSEKSKPHYVDVFELFAGSAKATLFAKKYGLNALEPYELADGKDLCDKKVDNAEFVGAFGAVDLDGFPIIKTYGFLLNCPKIARALDRSTLMTWCMQSFELYEKQRDPQLPVPGLRTDVTFPGAPKELASAVKASVARLRLNTGHANKKELIRFLSAHGSVNAATLTAIEHMVCGSCQRTRKPDAPRPASVPHFLGQYGERVQLDIVYVRDLTGSNHMILGMVDLATSFQQAVRVQSRNAEHVLEMFLRAWLAPYGYPLVCEVDADGAFEGEFRLQLEHAGVHVPVIPPEAHWKIGTVERRNAILRTTLEKLIDENAVVNGAGLDWILVAAVQALNASTASKGRCPYQAVFGRLPRFPGDLFSDDRALAVTDSHLLAEELRCQALRVINEMRASQTIRRALLRKTKPGREECKQILPGSLAAYWRWSKKVGGRKRGGYVLGRLVSHDDDGKSAWLHAGQSIAQVTYEQLRPAYRLSPWCDAPSAQAEATPMALEGQPAAEDVPIPGSSSGPTTMSQSNIVDHFTFIVQELPHEGCEMERKALDREIPWRVIVAGPKEIFDLYVAANIKEYESWLSWACIRPLSEERIHEIKNTPSLKRRIIPARNAYRDKNRSPRDAIQQAAKSFPCELYEIVGNLYGFASAPRTWWLNVLTTCLQKNFIQHRYDKCLLIKRDAKGLLQVVMIVHVDDFLVTFRSDYDVEELRQMFTWGSTTLLDEKNEIIFRGKEIRVVKTNGKITLKVTQRAFIEEMSCGTLARGRLSAESLNESEWRELRSVAGSLQWLGGQTRPDLCSAVSLANKGRDTKPSDLKTLFEYIQLAKETADLGLAFFPSPFNKASLIIGYGDSSWANGQTPLVAKAKWANAMDETVDRATYANVFVSELLYGGTGKTPRRGDLFQLRALRQAQCTDCKSLYDAVISPNVSTSEKRTMIAIRSAQDFIKEDECHWVPTEVMWADVLTKEDRNLCLAFQ</sequence>